<dbReference type="Pfam" id="PF07731">
    <property type="entry name" value="Cu-oxidase_2"/>
    <property type="match status" value="1"/>
</dbReference>
<dbReference type="GO" id="GO:0016491">
    <property type="term" value="F:oxidoreductase activity"/>
    <property type="evidence" value="ECO:0007669"/>
    <property type="project" value="InterPro"/>
</dbReference>
<organism evidence="2 3">
    <name type="scientific">Callosobruchus maculatus</name>
    <name type="common">Southern cowpea weevil</name>
    <name type="synonym">Pulse bruchid</name>
    <dbReference type="NCBI Taxonomy" id="64391"/>
    <lineage>
        <taxon>Eukaryota</taxon>
        <taxon>Metazoa</taxon>
        <taxon>Ecdysozoa</taxon>
        <taxon>Arthropoda</taxon>
        <taxon>Hexapoda</taxon>
        <taxon>Insecta</taxon>
        <taxon>Pterygota</taxon>
        <taxon>Neoptera</taxon>
        <taxon>Endopterygota</taxon>
        <taxon>Coleoptera</taxon>
        <taxon>Polyphaga</taxon>
        <taxon>Cucujiformia</taxon>
        <taxon>Chrysomeloidea</taxon>
        <taxon>Chrysomelidae</taxon>
        <taxon>Bruchinae</taxon>
        <taxon>Bruchini</taxon>
        <taxon>Callosobruchus</taxon>
    </lineage>
</organism>
<dbReference type="SUPFAM" id="SSF49503">
    <property type="entry name" value="Cupredoxins"/>
    <property type="match status" value="1"/>
</dbReference>
<dbReference type="InterPro" id="IPR011706">
    <property type="entry name" value="Cu-oxidase_C"/>
</dbReference>
<reference evidence="2 3" key="1">
    <citation type="submission" date="2019-01" db="EMBL/GenBank/DDBJ databases">
        <authorList>
            <person name="Sayadi A."/>
        </authorList>
    </citation>
    <scope>NUCLEOTIDE SEQUENCE [LARGE SCALE GENOMIC DNA]</scope>
</reference>
<evidence type="ECO:0000313" key="3">
    <source>
        <dbReference type="Proteomes" id="UP000410492"/>
    </source>
</evidence>
<evidence type="ECO:0000313" key="2">
    <source>
        <dbReference type="EMBL" id="VEN55160.1"/>
    </source>
</evidence>
<gene>
    <name evidence="2" type="ORF">CALMAC_LOCUS14421</name>
</gene>
<dbReference type="OrthoDB" id="2121828at2759"/>
<keyword evidence="3" id="KW-1185">Reference proteome</keyword>
<proteinExistence type="predicted"/>
<dbReference type="GO" id="GO:0005507">
    <property type="term" value="F:copper ion binding"/>
    <property type="evidence" value="ECO:0007669"/>
    <property type="project" value="InterPro"/>
</dbReference>
<feature type="domain" description="Plastocyanin-like" evidence="1">
    <location>
        <begin position="7"/>
        <end position="26"/>
    </location>
</feature>
<dbReference type="Gene3D" id="2.60.40.420">
    <property type="entry name" value="Cupredoxins - blue copper proteins"/>
    <property type="match status" value="1"/>
</dbReference>
<sequence>MVTFDDVHSFHLHGYSFKVMGMGTPNDLNITAANTTIIKQLDEQGLLESNSVDFISSHSFNR</sequence>
<dbReference type="AlphaFoldDB" id="A0A653D4R2"/>
<accession>A0A653D4R2</accession>
<dbReference type="InterPro" id="IPR008972">
    <property type="entry name" value="Cupredoxin"/>
</dbReference>
<name>A0A653D4R2_CALMS</name>
<dbReference type="Proteomes" id="UP000410492">
    <property type="component" value="Unassembled WGS sequence"/>
</dbReference>
<dbReference type="EMBL" id="CAACVG010010163">
    <property type="protein sequence ID" value="VEN55160.1"/>
    <property type="molecule type" value="Genomic_DNA"/>
</dbReference>
<evidence type="ECO:0000259" key="1">
    <source>
        <dbReference type="Pfam" id="PF07731"/>
    </source>
</evidence>
<protein>
    <recommendedName>
        <fullName evidence="1">Plastocyanin-like domain-containing protein</fullName>
    </recommendedName>
</protein>